<accession>X1ULN9</accession>
<evidence type="ECO:0000256" key="3">
    <source>
        <dbReference type="ARBA" id="ARBA00022723"/>
    </source>
</evidence>
<dbReference type="InterPro" id="IPR036523">
    <property type="entry name" value="SurE-like_sf"/>
</dbReference>
<dbReference type="AlphaFoldDB" id="X1ULN9"/>
<name>X1ULN9_9ZZZZ</name>
<comment type="caution">
    <text evidence="7">The sequence shown here is derived from an EMBL/GenBank/DDBJ whole genome shotgun (WGS) entry which is preliminary data.</text>
</comment>
<keyword evidence="2" id="KW-0963">Cytoplasm</keyword>
<dbReference type="GO" id="GO:0004309">
    <property type="term" value="F:exopolyphosphatase activity"/>
    <property type="evidence" value="ECO:0007669"/>
    <property type="project" value="TreeGrafter"/>
</dbReference>
<protein>
    <recommendedName>
        <fullName evidence="6">Survival protein SurE-like phosphatase/nucleotidase domain-containing protein</fullName>
    </recommendedName>
</protein>
<dbReference type="NCBIfam" id="TIGR00087">
    <property type="entry name" value="surE"/>
    <property type="match status" value="1"/>
</dbReference>
<dbReference type="PANTHER" id="PTHR30457">
    <property type="entry name" value="5'-NUCLEOTIDASE SURE"/>
    <property type="match status" value="1"/>
</dbReference>
<keyword evidence="4" id="KW-0547">Nucleotide-binding</keyword>
<proteinExistence type="inferred from homology"/>
<dbReference type="GO" id="GO:0008254">
    <property type="term" value="F:3'-nucleotidase activity"/>
    <property type="evidence" value="ECO:0007669"/>
    <property type="project" value="TreeGrafter"/>
</dbReference>
<dbReference type="EMBL" id="BARW01020578">
    <property type="protein sequence ID" value="GAI93269.1"/>
    <property type="molecule type" value="Genomic_DNA"/>
</dbReference>
<comment type="similarity">
    <text evidence="1">Belongs to the SurE nucleotidase family.</text>
</comment>
<dbReference type="Pfam" id="PF01975">
    <property type="entry name" value="SurE"/>
    <property type="match status" value="1"/>
</dbReference>
<evidence type="ECO:0000256" key="1">
    <source>
        <dbReference type="ARBA" id="ARBA00011062"/>
    </source>
</evidence>
<feature type="non-terminal residue" evidence="7">
    <location>
        <position position="160"/>
    </location>
</feature>
<dbReference type="InterPro" id="IPR002828">
    <property type="entry name" value="SurE-like_Pase/nucleotidase"/>
</dbReference>
<dbReference type="GO" id="GO:0046872">
    <property type="term" value="F:metal ion binding"/>
    <property type="evidence" value="ECO:0007669"/>
    <property type="project" value="UniProtKB-KW"/>
</dbReference>
<evidence type="ECO:0000256" key="2">
    <source>
        <dbReference type="ARBA" id="ARBA00022490"/>
    </source>
</evidence>
<dbReference type="GO" id="GO:0008253">
    <property type="term" value="F:5'-nucleotidase activity"/>
    <property type="evidence" value="ECO:0007669"/>
    <property type="project" value="TreeGrafter"/>
</dbReference>
<organism evidence="7">
    <name type="scientific">marine sediment metagenome</name>
    <dbReference type="NCBI Taxonomy" id="412755"/>
    <lineage>
        <taxon>unclassified sequences</taxon>
        <taxon>metagenomes</taxon>
        <taxon>ecological metagenomes</taxon>
    </lineage>
</organism>
<keyword evidence="5" id="KW-0378">Hydrolase</keyword>
<sequence>MHILVTNDDGVDAPGLLILQKVLQEVGEVTVFAPDHNWSAAGHTKTMHKPLRVNQTTLPDGTLVYTSTGAPSDCVALAVLGILKHRIDLVVSGVNQGANVGHDITYSGTVAAAMEAVIFGIPALAVSLDSYQSQDSAYAARFVARLAEFVLEHGLPPNTF</sequence>
<evidence type="ECO:0000313" key="7">
    <source>
        <dbReference type="EMBL" id="GAI93269.1"/>
    </source>
</evidence>
<evidence type="ECO:0000259" key="6">
    <source>
        <dbReference type="Pfam" id="PF01975"/>
    </source>
</evidence>
<evidence type="ECO:0000256" key="4">
    <source>
        <dbReference type="ARBA" id="ARBA00022741"/>
    </source>
</evidence>
<dbReference type="SUPFAM" id="SSF64167">
    <property type="entry name" value="SurE-like"/>
    <property type="match status" value="1"/>
</dbReference>
<dbReference type="PANTHER" id="PTHR30457:SF12">
    <property type="entry name" value="5'_3'-NUCLEOTIDASE SURE"/>
    <property type="match status" value="1"/>
</dbReference>
<gene>
    <name evidence="7" type="ORF">S12H4_34742</name>
</gene>
<dbReference type="InterPro" id="IPR030048">
    <property type="entry name" value="SurE"/>
</dbReference>
<keyword evidence="3" id="KW-0479">Metal-binding</keyword>
<dbReference type="GO" id="GO:0000166">
    <property type="term" value="F:nucleotide binding"/>
    <property type="evidence" value="ECO:0007669"/>
    <property type="project" value="UniProtKB-KW"/>
</dbReference>
<reference evidence="7" key="1">
    <citation type="journal article" date="2014" name="Front. Microbiol.">
        <title>High frequency of phylogenetically diverse reductive dehalogenase-homologous genes in deep subseafloor sedimentary metagenomes.</title>
        <authorList>
            <person name="Kawai M."/>
            <person name="Futagami T."/>
            <person name="Toyoda A."/>
            <person name="Takaki Y."/>
            <person name="Nishi S."/>
            <person name="Hori S."/>
            <person name="Arai W."/>
            <person name="Tsubouchi T."/>
            <person name="Morono Y."/>
            <person name="Uchiyama I."/>
            <person name="Ito T."/>
            <person name="Fujiyama A."/>
            <person name="Inagaki F."/>
            <person name="Takami H."/>
        </authorList>
    </citation>
    <scope>NUCLEOTIDE SEQUENCE</scope>
    <source>
        <strain evidence="7">Expedition CK06-06</strain>
    </source>
</reference>
<evidence type="ECO:0000256" key="5">
    <source>
        <dbReference type="ARBA" id="ARBA00022801"/>
    </source>
</evidence>
<dbReference type="Gene3D" id="3.40.1210.10">
    <property type="entry name" value="Survival protein SurE-like phosphatase/nucleotidase"/>
    <property type="match status" value="1"/>
</dbReference>
<feature type="domain" description="Survival protein SurE-like phosphatase/nucleotidase" evidence="6">
    <location>
        <begin position="3"/>
        <end position="156"/>
    </location>
</feature>